<dbReference type="AlphaFoldDB" id="A0AAQ4EIE1"/>
<organism evidence="3 4">
    <name type="scientific">Amblyomma americanum</name>
    <name type="common">Lone star tick</name>
    <dbReference type="NCBI Taxonomy" id="6943"/>
    <lineage>
        <taxon>Eukaryota</taxon>
        <taxon>Metazoa</taxon>
        <taxon>Ecdysozoa</taxon>
        <taxon>Arthropoda</taxon>
        <taxon>Chelicerata</taxon>
        <taxon>Arachnida</taxon>
        <taxon>Acari</taxon>
        <taxon>Parasitiformes</taxon>
        <taxon>Ixodida</taxon>
        <taxon>Ixodoidea</taxon>
        <taxon>Ixodidae</taxon>
        <taxon>Amblyomminae</taxon>
        <taxon>Amblyomma</taxon>
    </lineage>
</organism>
<feature type="compositionally biased region" description="Basic and acidic residues" evidence="1">
    <location>
        <begin position="133"/>
        <end position="143"/>
    </location>
</feature>
<feature type="compositionally biased region" description="Basic and acidic residues" evidence="1">
    <location>
        <begin position="300"/>
        <end position="371"/>
    </location>
</feature>
<feature type="compositionally biased region" description="Basic and acidic residues" evidence="1">
    <location>
        <begin position="53"/>
        <end position="73"/>
    </location>
</feature>
<dbReference type="Proteomes" id="UP001321473">
    <property type="component" value="Unassembled WGS sequence"/>
</dbReference>
<protein>
    <recommendedName>
        <fullName evidence="2">SPT2 homolog N-terminal domain-containing protein</fullName>
    </recommendedName>
</protein>
<feature type="compositionally biased region" description="Polar residues" evidence="1">
    <location>
        <begin position="280"/>
        <end position="289"/>
    </location>
</feature>
<evidence type="ECO:0000256" key="1">
    <source>
        <dbReference type="SAM" id="MobiDB-lite"/>
    </source>
</evidence>
<accession>A0AAQ4EIE1</accession>
<reference evidence="3 4" key="1">
    <citation type="journal article" date="2023" name="Arcadia Sci">
        <title>De novo assembly of a long-read Amblyomma americanum tick genome.</title>
        <authorList>
            <person name="Chou S."/>
            <person name="Poskanzer K.E."/>
            <person name="Rollins M."/>
            <person name="Thuy-Boun P.S."/>
        </authorList>
    </citation>
    <scope>NUCLEOTIDE SEQUENCE [LARGE SCALE GENOMIC DNA]</scope>
    <source>
        <strain evidence="3">F_SG_1</strain>
        <tissue evidence="3">Salivary glands</tissue>
    </source>
</reference>
<keyword evidence="4" id="KW-1185">Reference proteome</keyword>
<dbReference type="Pfam" id="PF22878">
    <property type="entry name" value="SPT2_N"/>
    <property type="match status" value="1"/>
</dbReference>
<proteinExistence type="predicted"/>
<sequence length="407" mass="47805">MNFGKLLNVAEKNRTASAAETTVKRYSTEVAPAKKAPRTNVQSAAIRAFLQRKEEEERRKHVEEQRRKEKLLELRAQNSKSNKRAKVMASRTKDNNFGRIRLTEDEEEARRKREEELRRKMLTDKVERMKARIKLQQEEEAQPHKRKRKRRNSQGEVISETEEPVSASQKKDPHERKPRKRKYELYTGEPSGGEEEERRKPPPKAAPRPAPIVDYHTLLQLANAKQHEPVVIERLAPAKTEESRPLTKQEKERRLEEELHRKGVKVPSKFPPAKRKDRASGQQTSTATVNGRRPPTGPDKAAKSSERAERPDRADRVERAERAERSERPARADRVERVQRAERPERAERSEQAGAERSERSEREQLLAERQRLMEEEERELQEMEQRLAERRKEIARKQRELEEKEV</sequence>
<evidence type="ECO:0000259" key="2">
    <source>
        <dbReference type="Pfam" id="PF22878"/>
    </source>
</evidence>
<comment type="caution">
    <text evidence="3">The sequence shown here is derived from an EMBL/GenBank/DDBJ whole genome shotgun (WGS) entry which is preliminary data.</text>
</comment>
<feature type="non-terminal residue" evidence="3">
    <location>
        <position position="407"/>
    </location>
</feature>
<gene>
    <name evidence="3" type="ORF">V5799_011076</name>
</gene>
<feature type="region of interest" description="Disordered" evidence="1">
    <location>
        <begin position="53"/>
        <end position="98"/>
    </location>
</feature>
<feature type="compositionally biased region" description="Basic and acidic residues" evidence="1">
    <location>
        <begin position="239"/>
        <end position="261"/>
    </location>
</feature>
<evidence type="ECO:0000313" key="3">
    <source>
        <dbReference type="EMBL" id="KAK8774391.1"/>
    </source>
</evidence>
<feature type="domain" description="SPT2 homolog N-terminal" evidence="2">
    <location>
        <begin position="1"/>
        <end position="93"/>
    </location>
</feature>
<evidence type="ECO:0000313" key="4">
    <source>
        <dbReference type="Proteomes" id="UP001321473"/>
    </source>
</evidence>
<feature type="region of interest" description="Disordered" evidence="1">
    <location>
        <begin position="133"/>
        <end position="371"/>
    </location>
</feature>
<dbReference type="InterPro" id="IPR054552">
    <property type="entry name" value="SPT2_N"/>
</dbReference>
<dbReference type="EMBL" id="JARKHS020015462">
    <property type="protein sequence ID" value="KAK8774391.1"/>
    <property type="molecule type" value="Genomic_DNA"/>
</dbReference>
<name>A0AAQ4EIE1_AMBAM</name>